<comment type="caution">
    <text evidence="6">The sequence shown here is derived from an EMBL/GenBank/DDBJ whole genome shotgun (WGS) entry which is preliminary data.</text>
</comment>
<dbReference type="PROSITE" id="PS50883">
    <property type="entry name" value="EAL"/>
    <property type="match status" value="1"/>
</dbReference>
<dbReference type="InterPro" id="IPR029787">
    <property type="entry name" value="Nucleotide_cyclase"/>
</dbReference>
<feature type="domain" description="PAS" evidence="2">
    <location>
        <begin position="189"/>
        <end position="243"/>
    </location>
</feature>
<name>A0ABT9G171_LEPDI</name>
<dbReference type="NCBIfam" id="TIGR00229">
    <property type="entry name" value="sensory_box"/>
    <property type="match status" value="1"/>
</dbReference>
<reference evidence="6 7" key="1">
    <citation type="submission" date="2023-08" db="EMBL/GenBank/DDBJ databases">
        <authorList>
            <person name="Roldan D.M."/>
            <person name="Menes R.J."/>
        </authorList>
    </citation>
    <scope>NUCLEOTIDE SEQUENCE [LARGE SCALE GENOMIC DNA]</scope>
    <source>
        <strain evidence="6 7">CCM 2812</strain>
    </source>
</reference>
<sequence length="745" mass="81983">MKADRVPVAPDAGLPLAERLARQLAQERAARQASETRLAGHLQELHDARLALEQARLEIRRSEDAERRLQRALWASGEAVWSWSSDDLRFRVEPYVDEHGRDVCVPALTKAELAAIVHVEDIETFRLTWRMHASGLRHDLDVAFRLQLPQGLRWVRARGRAVQRDRQNHALLVTGTIKDITEQREAEESLRLMAQAFTSTRDAIAVTDGEWRIQETNQAYSALCGLHGDELAGQAIAPRLTLPAGIEAELAGLGGWAGPAELHSLQGEAIPVEVNITPLSHFTESGRGYIVSLTDLREQMRAEARLARMALADALTELPNRAAIEQHLASRLTEATRRPFAIVFIDLDGFKEVNDSFGHEVGDQLLRAVARRLTGLLPDDALVGRWGGDEFVIVLGPDSGDNEVRSVAQIVLAALNQPIALDAHEVTVTPSIGAALSPRDGTDPGTLLRKADAAMYVAKERGRNGLSFYDPELDTDVQRRVRMQSLLRTDAERNGFTFVAQPKVDRDGHAVGVELLMRWSTAAFGNVSPVEFIPMAEKTGLIGLMGRHALHAAAQLVKRGQEAGHRFTVAVNLSPKQLLQRGLEQQLMVACQRAGITPDQLELEITESALVDNMTVVEPLLRRLRETGYSLALDDFGTGYSSLSYLRHLPFNKIKIDRSFVMDIDHDGRAAKLLAHMVQLCAALGMSTVAEGVETQAQFEALRALGVQEFQGYHFARPMPVEQWLQQLGPVPAVGPSSPLDSPAA</sequence>
<dbReference type="InterPro" id="IPR043128">
    <property type="entry name" value="Rev_trsase/Diguanyl_cyclase"/>
</dbReference>
<dbReference type="InterPro" id="IPR000700">
    <property type="entry name" value="PAS-assoc_C"/>
</dbReference>
<dbReference type="Gene3D" id="3.20.20.450">
    <property type="entry name" value="EAL domain"/>
    <property type="match status" value="1"/>
</dbReference>
<feature type="domain" description="EAL" evidence="4">
    <location>
        <begin position="480"/>
        <end position="732"/>
    </location>
</feature>
<evidence type="ECO:0000259" key="4">
    <source>
        <dbReference type="PROSITE" id="PS50883"/>
    </source>
</evidence>
<dbReference type="NCBIfam" id="TIGR00254">
    <property type="entry name" value="GGDEF"/>
    <property type="match status" value="1"/>
</dbReference>
<dbReference type="PROSITE" id="PS50887">
    <property type="entry name" value="GGDEF"/>
    <property type="match status" value="1"/>
</dbReference>
<dbReference type="InterPro" id="IPR035919">
    <property type="entry name" value="EAL_sf"/>
</dbReference>
<organism evidence="6 7">
    <name type="scientific">Leptothrix discophora</name>
    <dbReference type="NCBI Taxonomy" id="89"/>
    <lineage>
        <taxon>Bacteria</taxon>
        <taxon>Pseudomonadati</taxon>
        <taxon>Pseudomonadota</taxon>
        <taxon>Betaproteobacteria</taxon>
        <taxon>Burkholderiales</taxon>
        <taxon>Sphaerotilaceae</taxon>
        <taxon>Leptothrix</taxon>
    </lineage>
</organism>
<dbReference type="SUPFAM" id="SSF55785">
    <property type="entry name" value="PYP-like sensor domain (PAS domain)"/>
    <property type="match status" value="2"/>
</dbReference>
<protein>
    <submittedName>
        <fullName evidence="6">EAL domain-containing protein</fullName>
    </submittedName>
</protein>
<dbReference type="Pfam" id="PF00990">
    <property type="entry name" value="GGDEF"/>
    <property type="match status" value="1"/>
</dbReference>
<dbReference type="SMART" id="SM00267">
    <property type="entry name" value="GGDEF"/>
    <property type="match status" value="1"/>
</dbReference>
<keyword evidence="1" id="KW-0175">Coiled coil</keyword>
<dbReference type="PANTHER" id="PTHR44757">
    <property type="entry name" value="DIGUANYLATE CYCLASE DGCP"/>
    <property type="match status" value="1"/>
</dbReference>
<dbReference type="InterPro" id="IPR052155">
    <property type="entry name" value="Biofilm_reg_signaling"/>
</dbReference>
<dbReference type="SMART" id="SM00052">
    <property type="entry name" value="EAL"/>
    <property type="match status" value="1"/>
</dbReference>
<dbReference type="PROSITE" id="PS50113">
    <property type="entry name" value="PAC"/>
    <property type="match status" value="1"/>
</dbReference>
<dbReference type="SUPFAM" id="SSF55073">
    <property type="entry name" value="Nucleotide cyclase"/>
    <property type="match status" value="1"/>
</dbReference>
<evidence type="ECO:0000259" key="5">
    <source>
        <dbReference type="PROSITE" id="PS50887"/>
    </source>
</evidence>
<proteinExistence type="predicted"/>
<keyword evidence="7" id="KW-1185">Reference proteome</keyword>
<dbReference type="PROSITE" id="PS50112">
    <property type="entry name" value="PAS"/>
    <property type="match status" value="1"/>
</dbReference>
<dbReference type="InterPro" id="IPR001610">
    <property type="entry name" value="PAC"/>
</dbReference>
<dbReference type="InterPro" id="IPR035965">
    <property type="entry name" value="PAS-like_dom_sf"/>
</dbReference>
<feature type="domain" description="PAC" evidence="3">
    <location>
        <begin position="138"/>
        <end position="192"/>
    </location>
</feature>
<dbReference type="CDD" id="cd01948">
    <property type="entry name" value="EAL"/>
    <property type="match status" value="1"/>
</dbReference>
<dbReference type="SMART" id="SM00086">
    <property type="entry name" value="PAC"/>
    <property type="match status" value="2"/>
</dbReference>
<dbReference type="InterPro" id="IPR000160">
    <property type="entry name" value="GGDEF_dom"/>
</dbReference>
<dbReference type="Pfam" id="PF00563">
    <property type="entry name" value="EAL"/>
    <property type="match status" value="1"/>
</dbReference>
<dbReference type="Gene3D" id="3.30.450.20">
    <property type="entry name" value="PAS domain"/>
    <property type="match status" value="2"/>
</dbReference>
<dbReference type="InterPro" id="IPR000014">
    <property type="entry name" value="PAS"/>
</dbReference>
<dbReference type="EMBL" id="JAUZEE010000003">
    <property type="protein sequence ID" value="MDP4300235.1"/>
    <property type="molecule type" value="Genomic_DNA"/>
</dbReference>
<evidence type="ECO:0000313" key="7">
    <source>
        <dbReference type="Proteomes" id="UP001235760"/>
    </source>
</evidence>
<dbReference type="PANTHER" id="PTHR44757:SF2">
    <property type="entry name" value="BIOFILM ARCHITECTURE MAINTENANCE PROTEIN MBAA"/>
    <property type="match status" value="1"/>
</dbReference>
<dbReference type="Proteomes" id="UP001235760">
    <property type="component" value="Unassembled WGS sequence"/>
</dbReference>
<evidence type="ECO:0000259" key="3">
    <source>
        <dbReference type="PROSITE" id="PS50113"/>
    </source>
</evidence>
<feature type="coiled-coil region" evidence="1">
    <location>
        <begin position="17"/>
        <end position="72"/>
    </location>
</feature>
<dbReference type="Gene3D" id="3.30.70.270">
    <property type="match status" value="1"/>
</dbReference>
<evidence type="ECO:0000313" key="6">
    <source>
        <dbReference type="EMBL" id="MDP4300235.1"/>
    </source>
</evidence>
<feature type="domain" description="GGDEF" evidence="5">
    <location>
        <begin position="338"/>
        <end position="471"/>
    </location>
</feature>
<dbReference type="CDD" id="cd01949">
    <property type="entry name" value="GGDEF"/>
    <property type="match status" value="1"/>
</dbReference>
<dbReference type="CDD" id="cd00130">
    <property type="entry name" value="PAS"/>
    <property type="match status" value="1"/>
</dbReference>
<accession>A0ABT9G171</accession>
<dbReference type="InterPro" id="IPR001633">
    <property type="entry name" value="EAL_dom"/>
</dbReference>
<gene>
    <name evidence="6" type="ORF">Q8X39_06270</name>
</gene>
<evidence type="ECO:0000256" key="1">
    <source>
        <dbReference type="SAM" id="Coils"/>
    </source>
</evidence>
<evidence type="ECO:0000259" key="2">
    <source>
        <dbReference type="PROSITE" id="PS50112"/>
    </source>
</evidence>
<dbReference type="SUPFAM" id="SSF141868">
    <property type="entry name" value="EAL domain-like"/>
    <property type="match status" value="1"/>
</dbReference>
<dbReference type="Pfam" id="PF13188">
    <property type="entry name" value="PAS_8"/>
    <property type="match status" value="1"/>
</dbReference>
<dbReference type="RefSeq" id="WP_305748802.1">
    <property type="nucleotide sequence ID" value="NZ_JAUZEE010000003.1"/>
</dbReference>